<dbReference type="RefSeq" id="WP_316984266.1">
    <property type="nucleotide sequence ID" value="NZ_CP136521.1"/>
</dbReference>
<dbReference type="GO" id="GO:0016020">
    <property type="term" value="C:membrane"/>
    <property type="evidence" value="ECO:0007669"/>
    <property type="project" value="InterPro"/>
</dbReference>
<feature type="transmembrane region" description="Helical" evidence="1">
    <location>
        <begin position="150"/>
        <end position="167"/>
    </location>
</feature>
<sequence>MNNQHNQHLFLLVLATLFISTSGALGKHIDMPTPVIIWWRASIAGVILFIFCKYKKISLKINSKKDLILFVLSALLMAGHWLTYFYALKLSNVAIGMLSLFVYPILTAFLEPLFFKIKFDSIYIFLGILVLIGIYILAPEFDLESTHVKGILFGLASALMYALRNIVSKKLLSNQYHGTSIMLYQIGIVTLVLSPVLVFMDTSGIATQYPYVLTLAILTTAIGHSMLVNSLKHFTVSTASIISSIQPILGIVIAFFFLNEIPTWNTFFGGLIILSTVAIESVRSSRQ</sequence>
<name>A0AA97ENW5_9FLAO</name>
<feature type="domain" description="EamA" evidence="2">
    <location>
        <begin position="9"/>
        <end position="137"/>
    </location>
</feature>
<keyword evidence="1" id="KW-0812">Transmembrane</keyword>
<dbReference type="EMBL" id="CP136521">
    <property type="protein sequence ID" value="WOD44602.1"/>
    <property type="molecule type" value="Genomic_DNA"/>
</dbReference>
<evidence type="ECO:0000259" key="2">
    <source>
        <dbReference type="Pfam" id="PF00892"/>
    </source>
</evidence>
<evidence type="ECO:0000313" key="3">
    <source>
        <dbReference type="EMBL" id="WOD44602.1"/>
    </source>
</evidence>
<feature type="transmembrane region" description="Helical" evidence="1">
    <location>
        <begin position="122"/>
        <end position="138"/>
    </location>
</feature>
<keyword evidence="4" id="KW-1185">Reference proteome</keyword>
<dbReference type="PANTHER" id="PTHR22911">
    <property type="entry name" value="ACYL-MALONYL CONDENSING ENZYME-RELATED"/>
    <property type="match status" value="1"/>
</dbReference>
<dbReference type="InterPro" id="IPR000620">
    <property type="entry name" value="EamA_dom"/>
</dbReference>
<dbReference type="KEGG" id="hws:RNZ46_04925"/>
<feature type="transmembrane region" description="Helical" evidence="1">
    <location>
        <begin position="264"/>
        <end position="282"/>
    </location>
</feature>
<dbReference type="PANTHER" id="PTHR22911:SF79">
    <property type="entry name" value="MOBA-LIKE NTP TRANSFERASE DOMAIN-CONTAINING PROTEIN"/>
    <property type="match status" value="1"/>
</dbReference>
<feature type="transmembrane region" description="Helical" evidence="1">
    <location>
        <begin position="66"/>
        <end position="87"/>
    </location>
</feature>
<reference evidence="4" key="1">
    <citation type="submission" date="2024-06" db="EMBL/GenBank/DDBJ databases">
        <title>Hwangdonia haimaensis gen. nov., sp. nov., a member of the family Flavobacteriaceae isolated from the haima cold seep.</title>
        <authorList>
            <person name="Li J."/>
        </authorList>
    </citation>
    <scope>NUCLEOTIDE SEQUENCE [LARGE SCALE GENOMIC DNA]</scope>
    <source>
        <strain evidence="4">SCSIO 19198</strain>
    </source>
</reference>
<dbReference type="SUPFAM" id="SSF103481">
    <property type="entry name" value="Multidrug resistance efflux transporter EmrE"/>
    <property type="match status" value="2"/>
</dbReference>
<organism evidence="3 4">
    <name type="scientific">Hwangdonia lutea</name>
    <dbReference type="NCBI Taxonomy" id="3075823"/>
    <lineage>
        <taxon>Bacteria</taxon>
        <taxon>Pseudomonadati</taxon>
        <taxon>Bacteroidota</taxon>
        <taxon>Flavobacteriia</taxon>
        <taxon>Flavobacteriales</taxon>
        <taxon>Flavobacteriaceae</taxon>
        <taxon>Hwangdonia</taxon>
    </lineage>
</organism>
<evidence type="ECO:0000256" key="1">
    <source>
        <dbReference type="SAM" id="Phobius"/>
    </source>
</evidence>
<gene>
    <name evidence="3" type="ORF">RNZ46_04925</name>
</gene>
<protein>
    <submittedName>
        <fullName evidence="3">DMT family transporter</fullName>
    </submittedName>
</protein>
<dbReference type="InterPro" id="IPR037185">
    <property type="entry name" value="EmrE-like"/>
</dbReference>
<feature type="transmembrane region" description="Helical" evidence="1">
    <location>
        <begin position="36"/>
        <end position="54"/>
    </location>
</feature>
<feature type="transmembrane region" description="Helical" evidence="1">
    <location>
        <begin position="238"/>
        <end position="258"/>
    </location>
</feature>
<keyword evidence="1" id="KW-0472">Membrane</keyword>
<feature type="transmembrane region" description="Helical" evidence="1">
    <location>
        <begin position="179"/>
        <end position="199"/>
    </location>
</feature>
<dbReference type="AlphaFoldDB" id="A0AA97ENW5"/>
<feature type="domain" description="EamA" evidence="2">
    <location>
        <begin position="149"/>
        <end position="278"/>
    </location>
</feature>
<dbReference type="Pfam" id="PF00892">
    <property type="entry name" value="EamA"/>
    <property type="match status" value="2"/>
</dbReference>
<feature type="transmembrane region" description="Helical" evidence="1">
    <location>
        <begin position="93"/>
        <end position="115"/>
    </location>
</feature>
<keyword evidence="1" id="KW-1133">Transmembrane helix</keyword>
<accession>A0AA97ENW5</accession>
<dbReference type="Proteomes" id="UP001302486">
    <property type="component" value="Chromosome"/>
</dbReference>
<feature type="transmembrane region" description="Helical" evidence="1">
    <location>
        <begin position="211"/>
        <end position="231"/>
    </location>
</feature>
<proteinExistence type="predicted"/>
<evidence type="ECO:0000313" key="4">
    <source>
        <dbReference type="Proteomes" id="UP001302486"/>
    </source>
</evidence>